<keyword evidence="3" id="KW-0560">Oxidoreductase</keyword>
<dbReference type="PANTHER" id="PTHR30041:SF8">
    <property type="entry name" value="PROTEIN YFFB"/>
    <property type="match status" value="1"/>
</dbReference>
<dbReference type="SUPFAM" id="SSF52833">
    <property type="entry name" value="Thioredoxin-like"/>
    <property type="match status" value="1"/>
</dbReference>
<evidence type="ECO:0000256" key="2">
    <source>
        <dbReference type="PROSITE-ProRule" id="PRU01282"/>
    </source>
</evidence>
<evidence type="ECO:0000256" key="1">
    <source>
        <dbReference type="ARBA" id="ARBA00007198"/>
    </source>
</evidence>
<dbReference type="PANTHER" id="PTHR30041">
    <property type="entry name" value="ARSENATE REDUCTASE"/>
    <property type="match status" value="1"/>
</dbReference>
<gene>
    <name evidence="3" type="ORF">CCAN12_720002</name>
</gene>
<dbReference type="Pfam" id="PF03960">
    <property type="entry name" value="ArsC"/>
    <property type="match status" value="1"/>
</dbReference>
<evidence type="ECO:0000313" key="4">
    <source>
        <dbReference type="Proteomes" id="UP000044026"/>
    </source>
</evidence>
<dbReference type="RefSeq" id="WP_042000772.1">
    <property type="nucleotide sequence ID" value="NZ_CP022382.1"/>
</dbReference>
<dbReference type="InterPro" id="IPR036249">
    <property type="entry name" value="Thioredoxin-like_sf"/>
</dbReference>
<sequence>MNKIYYLGSCSTCQRILKELQPSSNFEIQDIKHNPITESELDFLKEKAGSYEKLFSKRAQLYKQRNLKEQSLTESDYKNLILEHYTFLNRPVMVIDNEVFVGNAAKTVASAKLAMERL</sequence>
<proteinExistence type="inferred from homology"/>
<dbReference type="PROSITE" id="PS51353">
    <property type="entry name" value="ARSC"/>
    <property type="match status" value="1"/>
</dbReference>
<reference evidence="3 4" key="1">
    <citation type="submission" date="2015-01" db="EMBL/GenBank/DDBJ databases">
        <authorList>
            <person name="Xiang T."/>
            <person name="Song Y."/>
            <person name="Huang L."/>
            <person name="Wang B."/>
            <person name="Wu P."/>
        </authorList>
    </citation>
    <scope>NUCLEOTIDE SEQUENCE [LARGE SCALE GENOMIC DNA]</scope>
    <source>
        <strain evidence="3 4">Cc12</strain>
    </source>
</reference>
<name>A0A0B7HFA5_9FLAO</name>
<dbReference type="GeneID" id="69580766"/>
<comment type="similarity">
    <text evidence="1 2">Belongs to the ArsC family.</text>
</comment>
<dbReference type="GO" id="GO:0008794">
    <property type="term" value="F:arsenate reductase (glutaredoxin) activity"/>
    <property type="evidence" value="ECO:0007669"/>
    <property type="project" value="UniProtKB-EC"/>
</dbReference>
<organism evidence="3 4">
    <name type="scientific">Capnocytophaga canimorsus</name>
    <dbReference type="NCBI Taxonomy" id="28188"/>
    <lineage>
        <taxon>Bacteria</taxon>
        <taxon>Pseudomonadati</taxon>
        <taxon>Bacteroidota</taxon>
        <taxon>Flavobacteriia</taxon>
        <taxon>Flavobacteriales</taxon>
        <taxon>Flavobacteriaceae</taxon>
        <taxon>Capnocytophaga</taxon>
    </lineage>
</organism>
<dbReference type="Gene3D" id="3.40.30.10">
    <property type="entry name" value="Glutaredoxin"/>
    <property type="match status" value="1"/>
</dbReference>
<dbReference type="Proteomes" id="UP000044026">
    <property type="component" value="Unassembled WGS sequence"/>
</dbReference>
<dbReference type="AlphaFoldDB" id="A0A0B7HFA5"/>
<dbReference type="InterPro" id="IPR006660">
    <property type="entry name" value="Arsenate_reductase-like"/>
</dbReference>
<protein>
    <submittedName>
        <fullName evidence="3">Putative Arsenate reductase (Glutaredoxin)</fullName>
        <ecNumber evidence="3">1.20.4.1</ecNumber>
    </submittedName>
</protein>
<dbReference type="EC" id="1.20.4.1" evidence="3"/>
<accession>A0A0B7HFA5</accession>
<evidence type="ECO:0000313" key="3">
    <source>
        <dbReference type="EMBL" id="CEN37925.1"/>
    </source>
</evidence>
<dbReference type="EMBL" id="CDOE01000070">
    <property type="protein sequence ID" value="CEN37925.1"/>
    <property type="molecule type" value="Genomic_DNA"/>
</dbReference>